<sequence>MSRLEAAAAQELAAAARVARLATVGADLQPHLVPVTFALLDTAVVIGIDQKPKTSHDLRRLRNIRQNPRVALLWDRYDEDWTALWWVRADGTARVLATGSERATTMRTRAIDALVTKYPQYSPDPPQGPVITIAVHRWSGWSWA</sequence>
<organism evidence="3 4">
    <name type="scientific">Microlunatus panaciterrae</name>
    <dbReference type="NCBI Taxonomy" id="400768"/>
    <lineage>
        <taxon>Bacteria</taxon>
        <taxon>Bacillati</taxon>
        <taxon>Actinomycetota</taxon>
        <taxon>Actinomycetes</taxon>
        <taxon>Propionibacteriales</taxon>
        <taxon>Propionibacteriaceae</taxon>
        <taxon>Microlunatus</taxon>
    </lineage>
</organism>
<dbReference type="PANTHER" id="PTHR35176:SF2">
    <property type="entry name" value="F420H(2)-DEPENDENT REDUCTASE RV1155"/>
    <property type="match status" value="1"/>
</dbReference>
<evidence type="ECO:0000313" key="4">
    <source>
        <dbReference type="Proteomes" id="UP000704762"/>
    </source>
</evidence>
<reference evidence="3 4" key="1">
    <citation type="submission" date="2021-01" db="EMBL/GenBank/DDBJ databases">
        <title>Sequencing the genomes of 1000 actinobacteria strains.</title>
        <authorList>
            <person name="Klenk H.-P."/>
        </authorList>
    </citation>
    <scope>NUCLEOTIDE SEQUENCE [LARGE SCALE GENOMIC DNA]</scope>
    <source>
        <strain evidence="3 4">DSM 18662</strain>
    </source>
</reference>
<dbReference type="InterPro" id="IPR012349">
    <property type="entry name" value="Split_barrel_FMN-bd"/>
</dbReference>
<gene>
    <name evidence="3" type="ORF">JOE57_001545</name>
</gene>
<protein>
    <submittedName>
        <fullName evidence="3">PPOX class probable F420-dependent enzyme</fullName>
    </submittedName>
</protein>
<comment type="caution">
    <text evidence="3">The sequence shown here is derived from an EMBL/GenBank/DDBJ whole genome shotgun (WGS) entry which is preliminary data.</text>
</comment>
<dbReference type="InterPro" id="IPR011576">
    <property type="entry name" value="Pyridox_Oxase_N"/>
</dbReference>
<feature type="domain" description="Pyridoxamine 5'-phosphate oxidase N-terminal" evidence="2">
    <location>
        <begin position="8"/>
        <end position="141"/>
    </location>
</feature>
<dbReference type="InterPro" id="IPR052019">
    <property type="entry name" value="F420H2_bilvrd_red/Heme_oxyg"/>
</dbReference>
<keyword evidence="4" id="KW-1185">Reference proteome</keyword>
<dbReference type="SUPFAM" id="SSF50475">
    <property type="entry name" value="FMN-binding split barrel"/>
    <property type="match status" value="1"/>
</dbReference>
<dbReference type="EMBL" id="JAFBCF010000001">
    <property type="protein sequence ID" value="MBM7798624.1"/>
    <property type="molecule type" value="Genomic_DNA"/>
</dbReference>
<evidence type="ECO:0000256" key="1">
    <source>
        <dbReference type="ARBA" id="ARBA00023002"/>
    </source>
</evidence>
<evidence type="ECO:0000259" key="2">
    <source>
        <dbReference type="Pfam" id="PF01243"/>
    </source>
</evidence>
<keyword evidence="1" id="KW-0560">Oxidoreductase</keyword>
<evidence type="ECO:0000313" key="3">
    <source>
        <dbReference type="EMBL" id="MBM7798624.1"/>
    </source>
</evidence>
<accession>A0ABS2RI12</accession>
<dbReference type="Proteomes" id="UP000704762">
    <property type="component" value="Unassembled WGS sequence"/>
</dbReference>
<proteinExistence type="predicted"/>
<dbReference type="InterPro" id="IPR019967">
    <property type="entry name" value="F420-dep_enz_PPOX_Rv0121"/>
</dbReference>
<dbReference type="Pfam" id="PF01243">
    <property type="entry name" value="PNPOx_N"/>
    <property type="match status" value="1"/>
</dbReference>
<name>A0ABS2RI12_9ACTN</name>
<dbReference type="Gene3D" id="2.30.110.10">
    <property type="entry name" value="Electron Transport, Fmn-binding Protein, Chain A"/>
    <property type="match status" value="1"/>
</dbReference>
<dbReference type="RefSeq" id="WP_204917146.1">
    <property type="nucleotide sequence ID" value="NZ_BAAAQP010000002.1"/>
</dbReference>
<dbReference type="NCBIfam" id="TIGR03668">
    <property type="entry name" value="Rv0121_F420"/>
    <property type="match status" value="1"/>
</dbReference>
<dbReference type="PANTHER" id="PTHR35176">
    <property type="entry name" value="HEME OXYGENASE HI_0854-RELATED"/>
    <property type="match status" value="1"/>
</dbReference>